<comment type="caution">
    <text evidence="1">The sequence shown here is derived from an EMBL/GenBank/DDBJ whole genome shotgun (WGS) entry which is preliminary data.</text>
</comment>
<evidence type="ECO:0000313" key="1">
    <source>
        <dbReference type="EMBL" id="GGF33749.1"/>
    </source>
</evidence>
<dbReference type="EMBL" id="BMEL01000005">
    <property type="protein sequence ID" value="GGF33749.1"/>
    <property type="molecule type" value="Genomic_DNA"/>
</dbReference>
<protein>
    <submittedName>
        <fullName evidence="1">Uncharacterized protein</fullName>
    </submittedName>
</protein>
<organism evidence="1 2">
    <name type="scientific">Halobacillus andaensis</name>
    <dbReference type="NCBI Taxonomy" id="1176239"/>
    <lineage>
        <taxon>Bacteria</taxon>
        <taxon>Bacillati</taxon>
        <taxon>Bacillota</taxon>
        <taxon>Bacilli</taxon>
        <taxon>Bacillales</taxon>
        <taxon>Bacillaceae</taxon>
        <taxon>Halobacillus</taxon>
    </lineage>
</organism>
<sequence length="76" mass="9052">MINQERLKRNITPHRLEHKPLKRNEVQSEQNLRETFKNHRLNSGEGEIKAEQYVRINNTNKSAVETAKLIKRTFNL</sequence>
<keyword evidence="2" id="KW-1185">Reference proteome</keyword>
<accession>A0A917F0V8</accession>
<gene>
    <name evidence="1" type="ORF">GCM10010954_36070</name>
</gene>
<proteinExistence type="predicted"/>
<dbReference type="AlphaFoldDB" id="A0A917F0V8"/>
<reference evidence="1" key="2">
    <citation type="submission" date="2020-09" db="EMBL/GenBank/DDBJ databases">
        <authorList>
            <person name="Sun Q."/>
            <person name="Zhou Y."/>
        </authorList>
    </citation>
    <scope>NUCLEOTIDE SEQUENCE</scope>
    <source>
        <strain evidence="1">CGMCC 1.12153</strain>
    </source>
</reference>
<reference evidence="1" key="1">
    <citation type="journal article" date="2014" name="Int. J. Syst. Evol. Microbiol.">
        <title>Complete genome sequence of Corynebacterium casei LMG S-19264T (=DSM 44701T), isolated from a smear-ripened cheese.</title>
        <authorList>
            <consortium name="US DOE Joint Genome Institute (JGI-PGF)"/>
            <person name="Walter F."/>
            <person name="Albersmeier A."/>
            <person name="Kalinowski J."/>
            <person name="Ruckert C."/>
        </authorList>
    </citation>
    <scope>NUCLEOTIDE SEQUENCE</scope>
    <source>
        <strain evidence="1">CGMCC 1.12153</strain>
    </source>
</reference>
<name>A0A917F0V8_HALAA</name>
<dbReference type="Proteomes" id="UP000660110">
    <property type="component" value="Unassembled WGS sequence"/>
</dbReference>
<evidence type="ECO:0000313" key="2">
    <source>
        <dbReference type="Proteomes" id="UP000660110"/>
    </source>
</evidence>